<gene>
    <name evidence="2" type="ORF">PEPS_27330</name>
</gene>
<name>A0ABM7VHL5_9BACT</name>
<evidence type="ECO:0000256" key="1">
    <source>
        <dbReference type="SAM" id="SignalP"/>
    </source>
</evidence>
<geneLocation type="plasmid" evidence="2 3">
    <name>pPP1</name>
</geneLocation>
<feature type="chain" id="PRO_5046023219" evidence="1">
    <location>
        <begin position="22"/>
        <end position="229"/>
    </location>
</feature>
<keyword evidence="1" id="KW-0732">Signal</keyword>
<reference evidence="2 3" key="1">
    <citation type="submission" date="2021-12" db="EMBL/GenBank/DDBJ databases">
        <title>Genome sequencing of bacteria with rrn-lacking chromosome and rrn-plasmid.</title>
        <authorList>
            <person name="Anda M."/>
            <person name="Iwasaki W."/>
        </authorList>
    </citation>
    <scope>NUCLEOTIDE SEQUENCE [LARGE SCALE GENOMIC DNA]</scope>
    <source>
        <strain evidence="2 3">NBRC 101262</strain>
        <plasmid evidence="2 3">pPP1</plasmid>
    </source>
</reference>
<proteinExistence type="predicted"/>
<dbReference type="RefSeq" id="WP_338398328.1">
    <property type="nucleotide sequence ID" value="NZ_AP025293.1"/>
</dbReference>
<keyword evidence="2" id="KW-0614">Plasmid</keyword>
<protein>
    <submittedName>
        <fullName evidence="2">Uncharacterized protein</fullName>
    </submittedName>
</protein>
<dbReference type="Proteomes" id="UP001354989">
    <property type="component" value="Plasmid pPP1"/>
</dbReference>
<organism evidence="2 3">
    <name type="scientific">Persicobacter psychrovividus</name>
    <dbReference type="NCBI Taxonomy" id="387638"/>
    <lineage>
        <taxon>Bacteria</taxon>
        <taxon>Pseudomonadati</taxon>
        <taxon>Bacteroidota</taxon>
        <taxon>Cytophagia</taxon>
        <taxon>Cytophagales</taxon>
        <taxon>Persicobacteraceae</taxon>
        <taxon>Persicobacter</taxon>
    </lineage>
</organism>
<accession>A0ABM7VHL5</accession>
<evidence type="ECO:0000313" key="2">
    <source>
        <dbReference type="EMBL" id="BDD00453.1"/>
    </source>
</evidence>
<evidence type="ECO:0000313" key="3">
    <source>
        <dbReference type="Proteomes" id="UP001354989"/>
    </source>
</evidence>
<dbReference type="EMBL" id="AP025293">
    <property type="protein sequence ID" value="BDD00453.1"/>
    <property type="molecule type" value="Genomic_DNA"/>
</dbReference>
<feature type="signal peptide" evidence="1">
    <location>
        <begin position="1"/>
        <end position="21"/>
    </location>
</feature>
<keyword evidence="3" id="KW-1185">Reference proteome</keyword>
<sequence>MKIVWSLMLSFLLLLSTTVFAQNADIKAKLEQYHFNSESLTENLKDADAKHSFELKNINTAGDKKTVTISSFDHTKPVGSKWQLMSIDGREPTKKEIKKFNKEHNTKQAEINGKVDDDSYKILEDNEDFLVLGFRYDRSSLPKKYAFLGDCQGKAYLSKASKQLEKATFNNLKDLKISIIKVKKLLMIVDYGQGKNGIGYLIQDSKSNITAKLLGQEVKMMDENYYTYK</sequence>